<keyword evidence="2" id="KW-1133">Transmembrane helix</keyword>
<dbReference type="Pfam" id="PF06999">
    <property type="entry name" value="Suc_Fer-like"/>
    <property type="match status" value="1"/>
</dbReference>
<evidence type="ECO:0000259" key="3">
    <source>
        <dbReference type="Pfam" id="PF03732"/>
    </source>
</evidence>
<dbReference type="AlphaFoldDB" id="A0A7J7MMH0"/>
<dbReference type="PANTHER" id="PTHR31902:SF14">
    <property type="entry name" value="ACTIN PATCHES DISTAL PROTEIN 1"/>
    <property type="match status" value="1"/>
</dbReference>
<dbReference type="InterPro" id="IPR001128">
    <property type="entry name" value="Cyt_P450"/>
</dbReference>
<evidence type="ECO:0000313" key="4">
    <source>
        <dbReference type="EMBL" id="KAF6156004.1"/>
    </source>
</evidence>
<protein>
    <recommendedName>
        <fullName evidence="3">Retrotransposon gag domain-containing protein</fullName>
    </recommendedName>
</protein>
<keyword evidence="5" id="KW-1185">Reference proteome</keyword>
<dbReference type="Pfam" id="PF03732">
    <property type="entry name" value="Retrotrans_gag"/>
    <property type="match status" value="1"/>
</dbReference>
<gene>
    <name evidence="4" type="ORF">GIB67_035361</name>
</gene>
<dbReference type="SUPFAM" id="SSF48264">
    <property type="entry name" value="Cytochrome P450"/>
    <property type="match status" value="1"/>
</dbReference>
<dbReference type="GO" id="GO:0005506">
    <property type="term" value="F:iron ion binding"/>
    <property type="evidence" value="ECO:0007669"/>
    <property type="project" value="InterPro"/>
</dbReference>
<dbReference type="InterPro" id="IPR005162">
    <property type="entry name" value="Retrotrans_gag_dom"/>
</dbReference>
<feature type="region of interest" description="Disordered" evidence="1">
    <location>
        <begin position="729"/>
        <end position="750"/>
    </location>
</feature>
<dbReference type="GO" id="GO:0016705">
    <property type="term" value="F:oxidoreductase activity, acting on paired donors, with incorporation or reduction of molecular oxygen"/>
    <property type="evidence" value="ECO:0007669"/>
    <property type="project" value="InterPro"/>
</dbReference>
<dbReference type="Proteomes" id="UP000541444">
    <property type="component" value="Unassembled WGS sequence"/>
</dbReference>
<feature type="domain" description="Retrotransposon gag" evidence="3">
    <location>
        <begin position="611"/>
        <end position="700"/>
    </location>
</feature>
<comment type="caution">
    <text evidence="4">The sequence shown here is derived from an EMBL/GenBank/DDBJ whole genome shotgun (WGS) entry which is preliminary data.</text>
</comment>
<sequence>MTQSSSSSPITVSSNINDNNYIDSQIGCGSGSFQNDGVLSNNDRGGGSGNTSETKFGFQRNKFRQNPLVETVQIYDQHVFLCYKNPQVWPPHVEAAEFDRLPRLLSVALLARKAQMKKQVCYIDFRLIGVYYTKMEGTVLWWLAPVMGGLPLLLWLLWSWNEIRWPASDIVGQKSLVVLNCKSHARLRSYVSNAINKPDALKKISKLVQPRIVASLHSCVEIGKIRGIEETKKGNKMIFSHVNVPGLVKGIRAQPINLPGIAYHHALQCRKKLMAIFKTELEKKKGNGSKDGDDLMDGLMRIKDEHGETLCDDEVLDNIISLVLAGYESTSLASMWALYYLAKYHDVLQKLREENNTVSNKKRGDFITSHILPKGWKVLVWLRCMHNDPNNFDNPMCFNRDRWNTRLTICEGHDGTETSNEDVLIFPDMIRYMWLTHFDVNTFVEEVFIKGSGWLLGTPEALRGSYICVCSHGKRDHRCGVCGPPLVTKFQEEIVACGIQSQVSDPSSPRDWVKRHDEIGNGTIIPSSTTLESGMMARCGRGRGRGRARTRGGIRGGVRQSMRSGVVADEPVSIFRDTGTQFSGTLIPSEAEAWFRSIEKALDAMKCPDDQGEADYWWDMANRTILESPILWSSFQESFFDQYFLQGYRDVCIYVLYTLEQGDMSVARYDQRFDELARYVPFIVQDEKQKKMKILRGLRPFFRRFLISSGTNTYREVLSKVLALEQSEAEDRRSRDARNPTRQDTRPDKGKAIQIQYDNLGLKRQRFEGILARAAGG</sequence>
<name>A0A7J7MMH0_9MAGN</name>
<dbReference type="Gene3D" id="1.10.630.10">
    <property type="entry name" value="Cytochrome P450"/>
    <property type="match status" value="2"/>
</dbReference>
<dbReference type="EMBL" id="JACGCM010001390">
    <property type="protein sequence ID" value="KAF6156004.1"/>
    <property type="molecule type" value="Genomic_DNA"/>
</dbReference>
<keyword evidence="2" id="KW-0812">Transmembrane</keyword>
<dbReference type="PANTHER" id="PTHR31902">
    <property type="entry name" value="ACTIN PATCHES DISTAL PROTEIN 1"/>
    <property type="match status" value="1"/>
</dbReference>
<dbReference type="GO" id="GO:0044550">
    <property type="term" value="P:secondary metabolite biosynthetic process"/>
    <property type="evidence" value="ECO:0007669"/>
    <property type="project" value="UniProtKB-ARBA"/>
</dbReference>
<dbReference type="InterPro" id="IPR009737">
    <property type="entry name" value="Aim32/Apd1-like"/>
</dbReference>
<organism evidence="4 5">
    <name type="scientific">Kingdonia uniflora</name>
    <dbReference type="NCBI Taxonomy" id="39325"/>
    <lineage>
        <taxon>Eukaryota</taxon>
        <taxon>Viridiplantae</taxon>
        <taxon>Streptophyta</taxon>
        <taxon>Embryophyta</taxon>
        <taxon>Tracheophyta</taxon>
        <taxon>Spermatophyta</taxon>
        <taxon>Magnoliopsida</taxon>
        <taxon>Ranunculales</taxon>
        <taxon>Circaeasteraceae</taxon>
        <taxon>Kingdonia</taxon>
    </lineage>
</organism>
<dbReference type="InterPro" id="IPR036396">
    <property type="entry name" value="Cyt_P450_sf"/>
</dbReference>
<feature type="transmembrane region" description="Helical" evidence="2">
    <location>
        <begin position="139"/>
        <end position="158"/>
    </location>
</feature>
<dbReference type="GO" id="GO:0004497">
    <property type="term" value="F:monooxygenase activity"/>
    <property type="evidence" value="ECO:0007669"/>
    <property type="project" value="InterPro"/>
</dbReference>
<evidence type="ECO:0000256" key="2">
    <source>
        <dbReference type="SAM" id="Phobius"/>
    </source>
</evidence>
<evidence type="ECO:0000313" key="5">
    <source>
        <dbReference type="Proteomes" id="UP000541444"/>
    </source>
</evidence>
<reference evidence="4 5" key="1">
    <citation type="journal article" date="2020" name="IScience">
        <title>Genome Sequencing of the Endangered Kingdonia uniflora (Circaeasteraceae, Ranunculales) Reveals Potential Mechanisms of Evolutionary Specialization.</title>
        <authorList>
            <person name="Sun Y."/>
            <person name="Deng T."/>
            <person name="Zhang A."/>
            <person name="Moore M.J."/>
            <person name="Landis J.B."/>
            <person name="Lin N."/>
            <person name="Zhang H."/>
            <person name="Zhang X."/>
            <person name="Huang J."/>
            <person name="Zhang X."/>
            <person name="Sun H."/>
            <person name="Wang H."/>
        </authorList>
    </citation>
    <scope>NUCLEOTIDE SEQUENCE [LARGE SCALE GENOMIC DNA]</scope>
    <source>
        <strain evidence="4">TB1705</strain>
        <tissue evidence="4">Leaf</tissue>
    </source>
</reference>
<dbReference type="Pfam" id="PF00067">
    <property type="entry name" value="p450"/>
    <property type="match status" value="1"/>
</dbReference>
<evidence type="ECO:0000256" key="1">
    <source>
        <dbReference type="SAM" id="MobiDB-lite"/>
    </source>
</evidence>
<dbReference type="GO" id="GO:0020037">
    <property type="term" value="F:heme binding"/>
    <property type="evidence" value="ECO:0007669"/>
    <property type="project" value="InterPro"/>
</dbReference>
<accession>A0A7J7MMH0</accession>
<keyword evidence="2" id="KW-0472">Membrane</keyword>
<proteinExistence type="predicted"/>
<dbReference type="OrthoDB" id="10253744at2759"/>